<accession>A0AAD8EPB0</accession>
<keyword evidence="3" id="KW-1185">Reference proteome</keyword>
<feature type="non-terminal residue" evidence="2">
    <location>
        <position position="1"/>
    </location>
</feature>
<proteinExistence type="predicted"/>
<reference evidence="2" key="2">
    <citation type="submission" date="2023-05" db="EMBL/GenBank/DDBJ databases">
        <authorList>
            <person name="Fouks B."/>
        </authorList>
    </citation>
    <scope>NUCLEOTIDE SEQUENCE</scope>
    <source>
        <strain evidence="2">Stay&amp;Tobe</strain>
        <tissue evidence="2">Testes</tissue>
    </source>
</reference>
<protein>
    <recommendedName>
        <fullName evidence="4">Secreted protein</fullName>
    </recommendedName>
</protein>
<evidence type="ECO:0008006" key="4">
    <source>
        <dbReference type="Google" id="ProtNLM"/>
    </source>
</evidence>
<dbReference type="AlphaFoldDB" id="A0AAD8EPB0"/>
<feature type="chain" id="PRO_5042259016" description="Secreted protein" evidence="1">
    <location>
        <begin position="21"/>
        <end position="96"/>
    </location>
</feature>
<reference evidence="2" key="1">
    <citation type="journal article" date="2023" name="IScience">
        <title>Live-bearing cockroach genome reveals convergent evolutionary mechanisms linked to viviparity in insects and beyond.</title>
        <authorList>
            <person name="Fouks B."/>
            <person name="Harrison M.C."/>
            <person name="Mikhailova A.A."/>
            <person name="Marchal E."/>
            <person name="English S."/>
            <person name="Carruthers M."/>
            <person name="Jennings E.C."/>
            <person name="Chiamaka E.L."/>
            <person name="Frigard R.A."/>
            <person name="Pippel M."/>
            <person name="Attardo G.M."/>
            <person name="Benoit J.B."/>
            <person name="Bornberg-Bauer E."/>
            <person name="Tobe S.S."/>
        </authorList>
    </citation>
    <scope>NUCLEOTIDE SEQUENCE</scope>
    <source>
        <strain evidence="2">Stay&amp;Tobe</strain>
    </source>
</reference>
<comment type="caution">
    <text evidence="2">The sequence shown here is derived from an EMBL/GenBank/DDBJ whole genome shotgun (WGS) entry which is preliminary data.</text>
</comment>
<name>A0AAD8EPB0_DIPPU</name>
<feature type="signal peptide" evidence="1">
    <location>
        <begin position="1"/>
        <end position="20"/>
    </location>
</feature>
<organism evidence="2 3">
    <name type="scientific">Diploptera punctata</name>
    <name type="common">Pacific beetle cockroach</name>
    <dbReference type="NCBI Taxonomy" id="6984"/>
    <lineage>
        <taxon>Eukaryota</taxon>
        <taxon>Metazoa</taxon>
        <taxon>Ecdysozoa</taxon>
        <taxon>Arthropoda</taxon>
        <taxon>Hexapoda</taxon>
        <taxon>Insecta</taxon>
        <taxon>Pterygota</taxon>
        <taxon>Neoptera</taxon>
        <taxon>Polyneoptera</taxon>
        <taxon>Dictyoptera</taxon>
        <taxon>Blattodea</taxon>
        <taxon>Blaberoidea</taxon>
        <taxon>Blaberidae</taxon>
        <taxon>Diplopterinae</taxon>
        <taxon>Diploptera</taxon>
    </lineage>
</organism>
<gene>
    <name evidence="2" type="ORF">L9F63_011703</name>
</gene>
<dbReference type="Proteomes" id="UP001233999">
    <property type="component" value="Unassembled WGS sequence"/>
</dbReference>
<keyword evidence="1" id="KW-0732">Signal</keyword>
<dbReference type="EMBL" id="JASPKZ010001608">
    <property type="protein sequence ID" value="KAJ9597446.1"/>
    <property type="molecule type" value="Genomic_DNA"/>
</dbReference>
<evidence type="ECO:0000313" key="2">
    <source>
        <dbReference type="EMBL" id="KAJ9597446.1"/>
    </source>
</evidence>
<evidence type="ECO:0000256" key="1">
    <source>
        <dbReference type="SAM" id="SignalP"/>
    </source>
</evidence>
<sequence length="96" mass="10840">CSVFILFSILLISCLQSLSALGSLTRMTTHRFSTRRCTRPKWTRMRISSTRSSLSPPRTTTSSTDGTVFVFFKANITKSRKNSYGLTGNQIRDLKN</sequence>
<evidence type="ECO:0000313" key="3">
    <source>
        <dbReference type="Proteomes" id="UP001233999"/>
    </source>
</evidence>
<feature type="non-terminal residue" evidence="2">
    <location>
        <position position="96"/>
    </location>
</feature>